<keyword evidence="3 6" id="KW-0375">Hydrogen ion transport</keyword>
<comment type="function">
    <text evidence="5">Subunit of the V1 complex of vacuolar(H+)-ATPase (V-ATPase), a multisubunit enzyme composed of a peripheral complex (V1) that hydrolyzes ATP and a membrane integral complex (V0) that translocates protons. V-ATPase is responsible for acidifying and maintaining the pH of intracellular compartments and in some cell types, is targeted to the plasma membrane, where it is responsible for acidifying the extracellular environment.</text>
</comment>
<dbReference type="InterPro" id="IPR005772">
    <property type="entry name" value="ATPase_V1-cplx_fsu_euk"/>
</dbReference>
<gene>
    <name evidence="7" type="ORF">RDWZM_002407</name>
</gene>
<evidence type="ECO:0000256" key="6">
    <source>
        <dbReference type="PIRNR" id="PIRNR015945"/>
    </source>
</evidence>
<organism evidence="7 8">
    <name type="scientific">Blomia tropicalis</name>
    <name type="common">Mite</name>
    <dbReference type="NCBI Taxonomy" id="40697"/>
    <lineage>
        <taxon>Eukaryota</taxon>
        <taxon>Metazoa</taxon>
        <taxon>Ecdysozoa</taxon>
        <taxon>Arthropoda</taxon>
        <taxon>Chelicerata</taxon>
        <taxon>Arachnida</taxon>
        <taxon>Acari</taxon>
        <taxon>Acariformes</taxon>
        <taxon>Sarcoptiformes</taxon>
        <taxon>Astigmata</taxon>
        <taxon>Glycyphagoidea</taxon>
        <taxon>Echimyopodidae</taxon>
        <taxon>Blomia</taxon>
    </lineage>
</organism>
<accession>A0A9Q0MGB0</accession>
<dbReference type="Gene3D" id="3.40.50.10580">
    <property type="entry name" value="ATPase, V1 complex, subunit F"/>
    <property type="match status" value="1"/>
</dbReference>
<dbReference type="InterPro" id="IPR008218">
    <property type="entry name" value="ATPase_V1-cplx_f_g_su"/>
</dbReference>
<comment type="caution">
    <text evidence="7">The sequence shown here is derived from an EMBL/GenBank/DDBJ whole genome shotgun (WGS) entry which is preliminary data.</text>
</comment>
<evidence type="ECO:0000313" key="8">
    <source>
        <dbReference type="Proteomes" id="UP001142055"/>
    </source>
</evidence>
<protein>
    <recommendedName>
        <fullName evidence="6">V-type proton ATPase subunit F</fullName>
    </recommendedName>
</protein>
<name>A0A9Q0MGB0_BLOTA</name>
<keyword evidence="8" id="KW-1185">Reference proteome</keyword>
<dbReference type="GO" id="GO:0033180">
    <property type="term" value="C:proton-transporting V-type ATPase, V1 domain"/>
    <property type="evidence" value="ECO:0007669"/>
    <property type="project" value="InterPro"/>
</dbReference>
<evidence type="ECO:0000256" key="3">
    <source>
        <dbReference type="ARBA" id="ARBA00022781"/>
    </source>
</evidence>
<sequence length="131" mass="14982">MISSSSVINRNLDQIQSKLIAIIGDEDACVGFLLGGIGERNRSHDPELNYLVVHSNTTTEEIQKCFLSFLRRKDIDIILIQQTIADRIRQTIDGHQRTIPVILEIPSKSQPYDTNKDSIFKHVKGLYRELY</sequence>
<comment type="similarity">
    <text evidence="1 6">Belongs to the V-ATPase F subunit family.</text>
</comment>
<keyword evidence="2 6" id="KW-0813">Transport</keyword>
<evidence type="ECO:0000256" key="4">
    <source>
        <dbReference type="ARBA" id="ARBA00023065"/>
    </source>
</evidence>
<keyword evidence="4 6" id="KW-0406">Ion transport</keyword>
<dbReference type="AlphaFoldDB" id="A0A9Q0MGB0"/>
<comment type="subunit">
    <text evidence="6">V-ATPase is a heteromultimeric enzyme made up of two complexes: the ATP-hydrolytic V1 complex and the proton translocation V0 complex.</text>
</comment>
<dbReference type="GO" id="GO:0046961">
    <property type="term" value="F:proton-transporting ATPase activity, rotational mechanism"/>
    <property type="evidence" value="ECO:0007669"/>
    <property type="project" value="InterPro"/>
</dbReference>
<dbReference type="PANTHER" id="PTHR13861">
    <property type="entry name" value="VACUOLAR ATP SYNTHASE SUBUNIT F"/>
    <property type="match status" value="1"/>
</dbReference>
<evidence type="ECO:0000256" key="5">
    <source>
        <dbReference type="ARBA" id="ARBA00045737"/>
    </source>
</evidence>
<reference evidence="7" key="1">
    <citation type="submission" date="2022-12" db="EMBL/GenBank/DDBJ databases">
        <title>Genome assemblies of Blomia tropicalis.</title>
        <authorList>
            <person name="Cui Y."/>
        </authorList>
    </citation>
    <scope>NUCLEOTIDE SEQUENCE</scope>
    <source>
        <tissue evidence="7">Adult mites</tissue>
    </source>
</reference>
<evidence type="ECO:0000256" key="2">
    <source>
        <dbReference type="ARBA" id="ARBA00022448"/>
    </source>
</evidence>
<dbReference type="InterPro" id="IPR036906">
    <property type="entry name" value="ATPase_V1_fsu_sf"/>
</dbReference>
<dbReference type="NCBIfam" id="TIGR01101">
    <property type="entry name" value="V_ATP_synt_F"/>
    <property type="match status" value="1"/>
</dbReference>
<proteinExistence type="inferred from homology"/>
<dbReference type="PIRSF" id="PIRSF015945">
    <property type="entry name" value="ATPase_V1_F_euk"/>
    <property type="match status" value="1"/>
</dbReference>
<dbReference type="Proteomes" id="UP001142055">
    <property type="component" value="Chromosome 1"/>
</dbReference>
<evidence type="ECO:0000256" key="1">
    <source>
        <dbReference type="ARBA" id="ARBA00010148"/>
    </source>
</evidence>
<dbReference type="Pfam" id="PF01990">
    <property type="entry name" value="ATP-synt_F"/>
    <property type="match status" value="1"/>
</dbReference>
<evidence type="ECO:0000313" key="7">
    <source>
        <dbReference type="EMBL" id="KAJ6223862.1"/>
    </source>
</evidence>
<dbReference type="EMBL" id="JAPWDV010000001">
    <property type="protein sequence ID" value="KAJ6223862.1"/>
    <property type="molecule type" value="Genomic_DNA"/>
</dbReference>
<dbReference type="OMA" id="HYESAQE"/>
<dbReference type="PANTHER" id="PTHR13861:SF2">
    <property type="entry name" value="V-TYPE PROTON ATPASE SUBUNIT F"/>
    <property type="match status" value="1"/>
</dbReference>
<dbReference type="SUPFAM" id="SSF159468">
    <property type="entry name" value="AtpF-like"/>
    <property type="match status" value="1"/>
</dbReference>